<dbReference type="PANTHER" id="PTHR23292">
    <property type="entry name" value="LIPOPOLYSACCHARIDE-INDUCED TUMOR NECROSIS FACTOR-ALPHA FACTOR"/>
    <property type="match status" value="1"/>
</dbReference>
<accession>A0A8B6ZVC5</accession>
<dbReference type="Pfam" id="PF10601">
    <property type="entry name" value="zf-LITAF-like"/>
    <property type="match status" value="1"/>
</dbReference>
<feature type="transmembrane region" description="Helical" evidence="9">
    <location>
        <begin position="74"/>
        <end position="98"/>
    </location>
</feature>
<evidence type="ECO:0000256" key="1">
    <source>
        <dbReference type="ARBA" id="ARBA00004125"/>
    </source>
</evidence>
<reference evidence="12" key="1">
    <citation type="submission" date="2025-08" db="UniProtKB">
        <authorList>
            <consortium name="RefSeq"/>
        </authorList>
    </citation>
    <scope>IDENTIFICATION</scope>
</reference>
<feature type="domain" description="LITAF" evidence="10">
    <location>
        <begin position="35"/>
        <end position="121"/>
    </location>
</feature>
<gene>
    <name evidence="12" type="primary">LITAFD</name>
</gene>
<keyword evidence="6" id="KW-0862">Zinc</keyword>
<protein>
    <submittedName>
        <fullName evidence="12">LITAF domain-containing protein</fullName>
    </submittedName>
</protein>
<evidence type="ECO:0000256" key="3">
    <source>
        <dbReference type="ARBA" id="ARBA00004630"/>
    </source>
</evidence>
<dbReference type="AlphaFoldDB" id="A0A8B6ZVC5"/>
<proteinExistence type="inferred from homology"/>
<keyword evidence="7 9" id="KW-0472">Membrane</keyword>
<dbReference type="GO" id="GO:0005634">
    <property type="term" value="C:nucleus"/>
    <property type="evidence" value="ECO:0007669"/>
    <property type="project" value="TreeGrafter"/>
</dbReference>
<dbReference type="GO" id="GO:0008270">
    <property type="term" value="F:zinc ion binding"/>
    <property type="evidence" value="ECO:0007669"/>
    <property type="project" value="TreeGrafter"/>
</dbReference>
<organism evidence="11 12">
    <name type="scientific">Orycteropus afer afer</name>
    <dbReference type="NCBI Taxonomy" id="1230840"/>
    <lineage>
        <taxon>Eukaryota</taxon>
        <taxon>Metazoa</taxon>
        <taxon>Chordata</taxon>
        <taxon>Craniata</taxon>
        <taxon>Vertebrata</taxon>
        <taxon>Euteleostomi</taxon>
        <taxon>Mammalia</taxon>
        <taxon>Eutheria</taxon>
        <taxon>Afrotheria</taxon>
        <taxon>Tubulidentata</taxon>
        <taxon>Orycteropodidae</taxon>
        <taxon>Orycteropus</taxon>
    </lineage>
</organism>
<evidence type="ECO:0000256" key="6">
    <source>
        <dbReference type="ARBA" id="ARBA00022833"/>
    </source>
</evidence>
<dbReference type="PANTHER" id="PTHR23292:SF27">
    <property type="entry name" value="LITAF DOMAIN-CONTAINING PROTEIN"/>
    <property type="match status" value="1"/>
</dbReference>
<keyword evidence="5" id="KW-0479">Metal-binding</keyword>
<name>A0A8B6ZVC5_ORYAF</name>
<keyword evidence="11" id="KW-1185">Reference proteome</keyword>
<dbReference type="Proteomes" id="UP000694850">
    <property type="component" value="Unplaced"/>
</dbReference>
<dbReference type="GO" id="GO:0001817">
    <property type="term" value="P:regulation of cytokine production"/>
    <property type="evidence" value="ECO:0007669"/>
    <property type="project" value="TreeGrafter"/>
</dbReference>
<evidence type="ECO:0000259" key="10">
    <source>
        <dbReference type="PROSITE" id="PS51837"/>
    </source>
</evidence>
<evidence type="ECO:0000256" key="4">
    <source>
        <dbReference type="ARBA" id="ARBA00005975"/>
    </source>
</evidence>
<evidence type="ECO:0000256" key="9">
    <source>
        <dbReference type="SAM" id="Phobius"/>
    </source>
</evidence>
<keyword evidence="9" id="KW-1133">Transmembrane helix</keyword>
<evidence type="ECO:0000256" key="8">
    <source>
        <dbReference type="SAM" id="MobiDB-lite"/>
    </source>
</evidence>
<dbReference type="GO" id="GO:0098574">
    <property type="term" value="C:cytoplasmic side of lysosomal membrane"/>
    <property type="evidence" value="ECO:0007669"/>
    <property type="project" value="TreeGrafter"/>
</dbReference>
<comment type="subcellular location">
    <subcellularLocation>
        <location evidence="1">Endosome membrane</location>
        <topology evidence="1">Peripheral membrane protein</topology>
        <orientation evidence="1">Cytoplasmic side</orientation>
    </subcellularLocation>
    <subcellularLocation>
        <location evidence="2">Late endosome membrane</location>
    </subcellularLocation>
    <subcellularLocation>
        <location evidence="3">Lysosome membrane</location>
        <topology evidence="3">Peripheral membrane protein</topology>
        <orientation evidence="3">Cytoplasmic side</orientation>
    </subcellularLocation>
</comment>
<sequence>MAPTWNSPQGPFPNPEKAYQRMQGPPPFYVPRPEPDHSVMVPRFPRGSSDTPLRMVCPFCRNAIVTVTRRVPGLLVWLMCSGLTLFGCVLGCCLIPFCMEGLMDVQHSCPVCHRDLFRYRHL</sequence>
<keyword evidence="9" id="KW-0812">Transmembrane</keyword>
<evidence type="ECO:0000313" key="12">
    <source>
        <dbReference type="RefSeq" id="XP_007937916.1"/>
    </source>
</evidence>
<evidence type="ECO:0000256" key="5">
    <source>
        <dbReference type="ARBA" id="ARBA00022723"/>
    </source>
</evidence>
<dbReference type="InterPro" id="IPR006629">
    <property type="entry name" value="LITAF"/>
</dbReference>
<dbReference type="PROSITE" id="PS51837">
    <property type="entry name" value="LITAF"/>
    <property type="match status" value="1"/>
</dbReference>
<feature type="region of interest" description="Disordered" evidence="8">
    <location>
        <begin position="1"/>
        <end position="25"/>
    </location>
</feature>
<evidence type="ECO:0000256" key="7">
    <source>
        <dbReference type="ARBA" id="ARBA00023136"/>
    </source>
</evidence>
<dbReference type="SMART" id="SM00714">
    <property type="entry name" value="LITAF"/>
    <property type="match status" value="1"/>
</dbReference>
<evidence type="ECO:0000256" key="2">
    <source>
        <dbReference type="ARBA" id="ARBA00004414"/>
    </source>
</evidence>
<dbReference type="RefSeq" id="XP_007937916.1">
    <property type="nucleotide sequence ID" value="XM_007939725.1"/>
</dbReference>
<comment type="similarity">
    <text evidence="4">Belongs to the CDIP1/LITAF family.</text>
</comment>
<evidence type="ECO:0000313" key="11">
    <source>
        <dbReference type="Proteomes" id="UP000694850"/>
    </source>
</evidence>
<dbReference type="GO" id="GO:0098560">
    <property type="term" value="C:cytoplasmic side of late endosome membrane"/>
    <property type="evidence" value="ECO:0007669"/>
    <property type="project" value="TreeGrafter"/>
</dbReference>
<dbReference type="InterPro" id="IPR037519">
    <property type="entry name" value="LITAF_fam"/>
</dbReference>
<dbReference type="OrthoDB" id="4713066at2759"/>